<evidence type="ECO:0000313" key="3">
    <source>
        <dbReference type="Proteomes" id="UP000062833"/>
    </source>
</evidence>
<accession>A0A0M4RCA0</accession>
<dbReference type="PATRIC" id="fig|656366.3.peg.2423"/>
<dbReference type="AlphaFoldDB" id="A0A0M4RCA0"/>
<feature type="transmembrane region" description="Helical" evidence="1">
    <location>
        <begin position="73"/>
        <end position="92"/>
    </location>
</feature>
<dbReference type="Proteomes" id="UP000062833">
    <property type="component" value="Chromosome"/>
</dbReference>
<dbReference type="EMBL" id="CP012677">
    <property type="protein sequence ID" value="ALE92743.1"/>
    <property type="molecule type" value="Genomic_DNA"/>
</dbReference>
<feature type="transmembrane region" description="Helical" evidence="1">
    <location>
        <begin position="280"/>
        <end position="300"/>
    </location>
</feature>
<protein>
    <submittedName>
        <fullName evidence="2">Uncharacterized protein</fullName>
    </submittedName>
</protein>
<dbReference type="KEGG" id="aaq:AOC05_11235"/>
<proteinExistence type="predicted"/>
<keyword evidence="3" id="KW-1185">Reference proteome</keyword>
<dbReference type="GO" id="GO:0022904">
    <property type="term" value="P:respiratory electron transport chain"/>
    <property type="evidence" value="ECO:0007669"/>
    <property type="project" value="InterPro"/>
</dbReference>
<dbReference type="GO" id="GO:0016020">
    <property type="term" value="C:membrane"/>
    <property type="evidence" value="ECO:0007669"/>
    <property type="project" value="InterPro"/>
</dbReference>
<dbReference type="RefSeq" id="WP_062007306.1">
    <property type="nucleotide sequence ID" value="NZ_CP012677.1"/>
</dbReference>
<name>A0A0M4RCA0_9MICC</name>
<keyword evidence="1" id="KW-0812">Transmembrane</keyword>
<keyword evidence="1" id="KW-1133">Transmembrane helix</keyword>
<feature type="transmembrane region" description="Helical" evidence="1">
    <location>
        <begin position="21"/>
        <end position="46"/>
    </location>
</feature>
<organism evidence="2 3">
    <name type="scientific">Arthrobacter alpinus</name>
    <dbReference type="NCBI Taxonomy" id="656366"/>
    <lineage>
        <taxon>Bacteria</taxon>
        <taxon>Bacillati</taxon>
        <taxon>Actinomycetota</taxon>
        <taxon>Actinomycetes</taxon>
        <taxon>Micrococcales</taxon>
        <taxon>Micrococcaceae</taxon>
        <taxon>Arthrobacter</taxon>
    </lineage>
</organism>
<dbReference type="Gene3D" id="1.20.950.20">
    <property type="entry name" value="Transmembrane di-heme cytochromes, Chain C"/>
    <property type="match status" value="1"/>
</dbReference>
<reference evidence="3" key="1">
    <citation type="submission" date="2015-09" db="EMBL/GenBank/DDBJ databases">
        <title>Complete genome of Arthrobacter alpinus strain R3.8.</title>
        <authorList>
            <person name="See-Too W.S."/>
            <person name="Chan K.G."/>
        </authorList>
    </citation>
    <scope>NUCLEOTIDE SEQUENCE [LARGE SCALE GENOMIC DNA]</scope>
    <source>
        <strain evidence="3">R3.8</strain>
    </source>
</reference>
<feature type="transmembrane region" description="Helical" evidence="1">
    <location>
        <begin position="239"/>
        <end position="260"/>
    </location>
</feature>
<dbReference type="InterPro" id="IPR016174">
    <property type="entry name" value="Di-haem_cyt_TM"/>
</dbReference>
<gene>
    <name evidence="2" type="ORF">AOC05_11235</name>
</gene>
<feature type="transmembrane region" description="Helical" evidence="1">
    <location>
        <begin position="129"/>
        <end position="152"/>
    </location>
</feature>
<evidence type="ECO:0000313" key="2">
    <source>
        <dbReference type="EMBL" id="ALE92743.1"/>
    </source>
</evidence>
<keyword evidence="1" id="KW-0472">Membrane</keyword>
<sequence>MSTPKTKQSPGLAERWNGLGLWAKIGVSAGALVILLAIAVLVARWLTSLGAVQDFMTTYPGQSELPAGAPVGLPAWLGWQHFLNMFFILLIIRSGWQVRTTKRPAAHWIRNNKGLVKTKGNPTKISLDLWFHLSLDALWVLNGAIFIVVLFATGQWLRIVPTSWDVFPNAISAGLQYLSLDWPTDDGWVNYNGLQLLTYFITVFIAAPLAIATGLRMSGAWPKNATTLNKIYPITAARALHFPVMLYFVGFIVVHVTLVLATGALRNLNHMYASSNEVNWWGFGIFAASLVVMAGAWFLAQPLFLRPIASLTGKVSK</sequence>
<dbReference type="SUPFAM" id="SSF81342">
    <property type="entry name" value="Transmembrane di-heme cytochromes"/>
    <property type="match status" value="1"/>
</dbReference>
<feature type="transmembrane region" description="Helical" evidence="1">
    <location>
        <begin position="196"/>
        <end position="218"/>
    </location>
</feature>
<evidence type="ECO:0000256" key="1">
    <source>
        <dbReference type="SAM" id="Phobius"/>
    </source>
</evidence>
<dbReference type="OrthoDB" id="9795587at2"/>